<reference evidence="2" key="1">
    <citation type="submission" date="2017-06" db="EMBL/GenBank/DDBJ databases">
        <authorList>
            <person name="Rodrigo-Torres L."/>
            <person name="Arahal R. D."/>
            <person name="Lucena T."/>
        </authorList>
    </citation>
    <scope>NUCLEOTIDE SEQUENCE [LARGE SCALE GENOMIC DNA]</scope>
    <source>
        <strain evidence="2">type strain: CECT 9192</strain>
    </source>
</reference>
<name>A0A1Y6KSN7_9GAMM</name>
<dbReference type="AlphaFoldDB" id="A0A1Y6KSN7"/>
<protein>
    <submittedName>
        <fullName evidence="1">Putative MFS-type transporter YhjX</fullName>
    </submittedName>
</protein>
<dbReference type="EMBL" id="FYAH01000001">
    <property type="protein sequence ID" value="SMY15101.1"/>
    <property type="molecule type" value="Genomic_DNA"/>
</dbReference>
<accession>A0A1Y6KSN7</accession>
<evidence type="ECO:0000313" key="2">
    <source>
        <dbReference type="Proteomes" id="UP000196485"/>
    </source>
</evidence>
<evidence type="ECO:0000313" key="1">
    <source>
        <dbReference type="EMBL" id="SMY15101.1"/>
    </source>
</evidence>
<dbReference type="Proteomes" id="UP000196485">
    <property type="component" value="Unassembled WGS sequence"/>
</dbReference>
<proteinExistence type="predicted"/>
<organism evidence="1 2">
    <name type="scientific">Photobacterium aquimaris</name>
    <dbReference type="NCBI Taxonomy" id="512643"/>
    <lineage>
        <taxon>Bacteria</taxon>
        <taxon>Pseudomonadati</taxon>
        <taxon>Pseudomonadota</taxon>
        <taxon>Gammaproteobacteria</taxon>
        <taxon>Vibrionales</taxon>
        <taxon>Vibrionaceae</taxon>
        <taxon>Photobacterium</taxon>
    </lineage>
</organism>
<gene>
    <name evidence="1" type="primary">yhjX_1</name>
    <name evidence="1" type="ORF">PAQU9191_00317</name>
</gene>
<dbReference type="PROSITE" id="PS51257">
    <property type="entry name" value="PROKAR_LIPOPROTEIN"/>
    <property type="match status" value="1"/>
</dbReference>
<sequence length="78" mass="8967">MYREQLVVCLTGVCTLLFVHQNMMSFYVAVACIAFSFGGTISVFPSLVSDFSGLNHRTKNYRHYPSKNCITYYKNRLI</sequence>
<keyword evidence="2" id="KW-1185">Reference proteome</keyword>